<comment type="caution">
    <text evidence="7">The sequence shown here is derived from an EMBL/GenBank/DDBJ whole genome shotgun (WGS) entry which is preliminary data.</text>
</comment>
<gene>
    <name evidence="7" type="ORF">Lqui_2730</name>
</gene>
<evidence type="ECO:0000259" key="5">
    <source>
        <dbReference type="Pfam" id="PF13087"/>
    </source>
</evidence>
<dbReference type="CDD" id="cd18808">
    <property type="entry name" value="SF1_C_Upf1"/>
    <property type="match status" value="1"/>
</dbReference>
<dbReference type="InterPro" id="IPR027417">
    <property type="entry name" value="P-loop_NTPase"/>
</dbReference>
<dbReference type="CDD" id="cd17934">
    <property type="entry name" value="DEXXQc_Upf1-like"/>
    <property type="match status" value="1"/>
</dbReference>
<dbReference type="PANTHER" id="PTHR43788:SF8">
    <property type="entry name" value="DNA-BINDING PROTEIN SMUBP-2"/>
    <property type="match status" value="1"/>
</dbReference>
<dbReference type="NCBIfam" id="TIGR03491">
    <property type="entry name" value="TM0106 family RecB-like putative nuclease"/>
    <property type="match status" value="1"/>
</dbReference>
<protein>
    <submittedName>
        <fullName evidence="7">Putative RNA helicase</fullName>
    </submittedName>
</protein>
<accession>A0A0W0XKZ6</accession>
<dbReference type="Pfam" id="PF13482">
    <property type="entry name" value="RNase_H_2"/>
    <property type="match status" value="1"/>
</dbReference>
<evidence type="ECO:0000256" key="2">
    <source>
        <dbReference type="ARBA" id="ARBA00022801"/>
    </source>
</evidence>
<dbReference type="RefSeq" id="WP_058508792.1">
    <property type="nucleotide sequence ID" value="NZ_CAAAIK010000004.1"/>
</dbReference>
<feature type="domain" description="DNA2/NAM7 helicase-like C-terminal" evidence="5">
    <location>
        <begin position="915"/>
        <end position="1100"/>
    </location>
</feature>
<keyword evidence="2" id="KW-0378">Hydrolase</keyword>
<keyword evidence="8" id="KW-1185">Reference proteome</keyword>
<evidence type="ECO:0000256" key="3">
    <source>
        <dbReference type="ARBA" id="ARBA00022806"/>
    </source>
</evidence>
<dbReference type="PANTHER" id="PTHR43788">
    <property type="entry name" value="DNA2/NAM7 HELICASE FAMILY MEMBER"/>
    <property type="match status" value="1"/>
</dbReference>
<dbReference type="PATRIC" id="fig|45073.5.peg.2906"/>
<evidence type="ECO:0000256" key="4">
    <source>
        <dbReference type="ARBA" id="ARBA00022840"/>
    </source>
</evidence>
<evidence type="ECO:0000313" key="8">
    <source>
        <dbReference type="Proteomes" id="UP000054618"/>
    </source>
</evidence>
<dbReference type="SUPFAM" id="SSF52540">
    <property type="entry name" value="P-loop containing nucleoside triphosphate hydrolases"/>
    <property type="match status" value="1"/>
</dbReference>
<dbReference type="InterPro" id="IPR047187">
    <property type="entry name" value="SF1_C_Upf1"/>
</dbReference>
<keyword evidence="1" id="KW-0547">Nucleotide-binding</keyword>
<evidence type="ECO:0000259" key="6">
    <source>
        <dbReference type="Pfam" id="PF13482"/>
    </source>
</evidence>
<sequence>MHLQAGELVFSPSDLSLFSKSPFASWMEHLHVTHPELSPEPDANDSMTGILQKEGVLHELGELLKFEAQGLRVTNLADSNRIEDSIGAMRAGIDVIYQAPLELIPFKGRADFLVKVTGQSILGDYHYEVWDSKLAKSVKPEFILQLCCYSEMLETIQGKRPENIVVSLGSGENKRFALREYIYYYQQLKKKFLATHSAFNPGECPDPSLSGSYERWSAYAKTIFLQQDHLAQVANIRRTHIRKLQKAGISTMQNLIESVDAVKGINRQTLARLKAQAAIQKASQNKEVPLFRILEHPRGTGLYLLPPASQADVFFDIEGDPLYEGGLEYLWGVTYFAADGSRQYKDFWAHDAEEEKRCFSDFIQWVYQRWIQDPDMHIYHYASYEISACRRLMGRYGVCEYEVDQLLRNGVFVDLYKIVKNALLVGEPRYSIKNIEHLYRAKRETEVASGGDSVAVYEHWRENPDGHDWQSSKILQSIRDYNRDDCDSTQELVDWLRDRQAEVGITYSGSNEFVEPELKEAVTQAISLRNELLDHSETLVQKGQSKEAAIARLLAWCLEFHRREAKPLIWKLYERMDMDEEQLLDDIECLAFCSRTEKEPYLPTSRSRNQAYEYQFDSRQEFKANSNSYYVLGKRGADGKNLKVTLEKEGSRINEGFITLQMKEALDETITLIPDDYINPDPIPAAIYSQASRFIESQLFNTAIWDFLSRAYPRIKNRLPGQAIAPSHEPATRLRQIIDAVINLDNSYLVIQGPPGAGKTYTAKHIIAELLMQGKKIGVTSNAYKALNHLLCCTAEYCQENRIAGHFVSTKDSDGMLERLNIKLVKNKDIIDELQDACVIGSTAWGFSRVELEAQFDYLFVDEAGQVSVANLIAMSQSARNIILMGDQMQLPQPCQGNHPEESGSSILDYLLHHSPTISEECGIFLGTTYRMHPAVNAFISEMIYEGKLETASSNHKRIIKVPETYEGILNKEAGIIAVPVVHEGNTQASEEEVEVIKELAQQLCGRTYIESDGTQRIITWSDMLFVAPYNHQVNKLQFSLGPKAKVGTVDRFQGQEEAIVFLSMCASDGEESPRGLNFLLDKNRLNVAVSRAKCLAVVVYSPSLPDASAASLEQLKQINLFCRLVL</sequence>
<evidence type="ECO:0000256" key="1">
    <source>
        <dbReference type="ARBA" id="ARBA00022741"/>
    </source>
</evidence>
<dbReference type="OrthoDB" id="9757917at2"/>
<dbReference type="Gene3D" id="3.40.50.300">
    <property type="entry name" value="P-loop containing nucleotide triphosphate hydrolases"/>
    <property type="match status" value="2"/>
</dbReference>
<dbReference type="Pfam" id="PF13604">
    <property type="entry name" value="AAA_30"/>
    <property type="match status" value="1"/>
</dbReference>
<dbReference type="SUPFAM" id="SSF53098">
    <property type="entry name" value="Ribonuclease H-like"/>
    <property type="match status" value="1"/>
</dbReference>
<proteinExistence type="predicted"/>
<feature type="domain" description="YprB ribonuclease H-like" evidence="6">
    <location>
        <begin position="313"/>
        <end position="496"/>
    </location>
</feature>
<dbReference type="STRING" id="45073.Lqui_2730"/>
<dbReference type="Proteomes" id="UP000054618">
    <property type="component" value="Unassembled WGS sequence"/>
</dbReference>
<dbReference type="Pfam" id="PF13087">
    <property type="entry name" value="AAA_12"/>
    <property type="match status" value="1"/>
</dbReference>
<name>A0A0W0XKZ6_9GAMM</name>
<dbReference type="InterPro" id="IPR041679">
    <property type="entry name" value="DNA2/NAM7-like_C"/>
</dbReference>
<dbReference type="InterPro" id="IPR012337">
    <property type="entry name" value="RNaseH-like_sf"/>
</dbReference>
<dbReference type="GO" id="GO:0005524">
    <property type="term" value="F:ATP binding"/>
    <property type="evidence" value="ECO:0007669"/>
    <property type="project" value="UniProtKB-KW"/>
</dbReference>
<keyword evidence="3 7" id="KW-0347">Helicase</keyword>
<organism evidence="7 8">
    <name type="scientific">Legionella quinlivanii</name>
    <dbReference type="NCBI Taxonomy" id="45073"/>
    <lineage>
        <taxon>Bacteria</taxon>
        <taxon>Pseudomonadati</taxon>
        <taxon>Pseudomonadota</taxon>
        <taxon>Gammaproteobacteria</taxon>
        <taxon>Legionellales</taxon>
        <taxon>Legionellaceae</taxon>
        <taxon>Legionella</taxon>
    </lineage>
</organism>
<dbReference type="GO" id="GO:0016787">
    <property type="term" value="F:hydrolase activity"/>
    <property type="evidence" value="ECO:0007669"/>
    <property type="project" value="UniProtKB-KW"/>
</dbReference>
<dbReference type="InterPro" id="IPR019993">
    <property type="entry name" value="RecB_nuclease_TM0106_put"/>
</dbReference>
<dbReference type="InterPro" id="IPR038720">
    <property type="entry name" value="YprB_RNase_H-like_dom"/>
</dbReference>
<dbReference type="GO" id="GO:0043139">
    <property type="term" value="F:5'-3' DNA helicase activity"/>
    <property type="evidence" value="ECO:0007669"/>
    <property type="project" value="TreeGrafter"/>
</dbReference>
<keyword evidence="4" id="KW-0067">ATP-binding</keyword>
<dbReference type="EMBL" id="LNYS01000025">
    <property type="protein sequence ID" value="KTD45259.1"/>
    <property type="molecule type" value="Genomic_DNA"/>
</dbReference>
<dbReference type="AlphaFoldDB" id="A0A0W0XKZ6"/>
<evidence type="ECO:0000313" key="7">
    <source>
        <dbReference type="EMBL" id="KTD45259.1"/>
    </source>
</evidence>
<dbReference type="InterPro" id="IPR050534">
    <property type="entry name" value="Coronavir_polyprotein_1ab"/>
</dbReference>
<reference evidence="7 8" key="1">
    <citation type="submission" date="2015-11" db="EMBL/GenBank/DDBJ databases">
        <title>Genomic analysis of 38 Legionella species identifies large and diverse effector repertoires.</title>
        <authorList>
            <person name="Burstein D."/>
            <person name="Amaro F."/>
            <person name="Zusman T."/>
            <person name="Lifshitz Z."/>
            <person name="Cohen O."/>
            <person name="Gilbert J.A."/>
            <person name="Pupko T."/>
            <person name="Shuman H.A."/>
            <person name="Segal G."/>
        </authorList>
    </citation>
    <scope>NUCLEOTIDE SEQUENCE [LARGE SCALE GENOMIC DNA]</scope>
    <source>
        <strain evidence="7 8">CDC#1442-AUS-E</strain>
    </source>
</reference>